<comment type="similarity">
    <text evidence="8">Belongs to the MPDU1 (TC 2.A.43.3) family.</text>
</comment>
<feature type="transmembrane region" description="Helical" evidence="10">
    <location>
        <begin position="517"/>
        <end position="537"/>
    </location>
</feature>
<dbReference type="InterPro" id="IPR018811">
    <property type="entry name" value="MRX11"/>
</dbReference>
<evidence type="ECO:0000256" key="5">
    <source>
        <dbReference type="ARBA" id="ARBA00022737"/>
    </source>
</evidence>
<evidence type="ECO:0000313" key="13">
    <source>
        <dbReference type="Proteomes" id="UP000242875"/>
    </source>
</evidence>
<feature type="active site" description="O-isoaspartyl threonine intermediate" evidence="9">
    <location>
        <position position="19"/>
    </location>
</feature>
<evidence type="ECO:0000256" key="9">
    <source>
        <dbReference type="PIRSR" id="PIRSR001220-1"/>
    </source>
</evidence>
<accession>A0A261Y8D5</accession>
<feature type="transmembrane region" description="Helical" evidence="10">
    <location>
        <begin position="597"/>
        <end position="620"/>
    </location>
</feature>
<keyword evidence="5" id="KW-0677">Repeat</keyword>
<sequence length="923" mass="102245">METRKALENHVLVVSTGGTIFQTQGAQGDMEISLAADAILETLDLPCRTTVHALNARSGAELAWDTLFAIHDIVQQYHTPHPYTGLVLVSGTDVMDEMAFLLGLLLNATLAASQQSLVLTAAMKPADIPGADGPSNLCQAIHTALDPRAKQCGVVVCMNDEIHLAEYVTKFDSQLIGSFCSRETGPIATFRNGSLRWYYQPMVMMVSYTPDRERIASLVVPIWTVGLGCHAIPTPLLDSIDGLILACPGSGSMSKALVAQLAPFAKRYPIVITTRCASGTNVEEGYYRNSQRKYEDKGFRITGYETKSALQARLLLLSPLISLIGQPCYTSLIEDFNLVDGHCITYSMSKALGLGIVVGGSIVKIPQILTILRARSTYGLSLSSYYLETAACLANWAYNMQAHYPFSTYGELVLLTTQNVIVTLMIHAYNGQKQLAIVSGTIIVIIFLSLVTICPLALLTTLYALTIPVHLASKLPQIYTNHKNKSTGHLSPFAVFNYFLGSLARVFTTLAELSDGWILFNNVGAAVLNAVLVWQMIRYWDADKGKGAVMGQKRADPARMAEYKWYLYLHEFLPQSVFETRIQTLQTVVSQYYPLRVLYFVAIVTLSILAAAFTVFAIIAGEVDSIPGTSSQYLPLLLLVPIPFGLVAWIRKTKMRRERKQEFEKSLKETLQGMDQLDVSAHGIKWVYQMQALPDDPELDATYVVYVFQADAEVDVEQLPPYDVAEDQAMMRMALPTYTDAIRERDLGLVGHTSHRAPLHTFRFSTALLVRPPTARSFWNRAKTEEAPLRGWRKYAAQFKDKPASYITAFAILHELTAVAPLPIIYYLLWSTGWKVPLPESAVKEGNRIMSKLRERYGFSKIDEGSRTMVNLAASYAIVKIGLPVRIAVSAYLTPVFAERVIGPISLLFRGAWKLIKTVRGSP</sequence>
<dbReference type="Gene3D" id="3.40.50.40">
    <property type="match status" value="1"/>
</dbReference>
<proteinExistence type="inferred from homology"/>
<feature type="transmembrane region" description="Helical" evidence="10">
    <location>
        <begin position="442"/>
        <end position="469"/>
    </location>
</feature>
<organism evidence="12 13">
    <name type="scientific">Bifiguratus adelaidae</name>
    <dbReference type="NCBI Taxonomy" id="1938954"/>
    <lineage>
        <taxon>Eukaryota</taxon>
        <taxon>Fungi</taxon>
        <taxon>Fungi incertae sedis</taxon>
        <taxon>Mucoromycota</taxon>
        <taxon>Mucoromycotina</taxon>
        <taxon>Endogonomycetes</taxon>
        <taxon>Endogonales</taxon>
        <taxon>Endogonales incertae sedis</taxon>
        <taxon>Bifiguratus</taxon>
    </lineage>
</organism>
<evidence type="ECO:0000256" key="4">
    <source>
        <dbReference type="ARBA" id="ARBA00022692"/>
    </source>
</evidence>
<comment type="caution">
    <text evidence="12">The sequence shown here is derived from an EMBL/GenBank/DDBJ whole genome shotgun (WGS) entry which is preliminary data.</text>
</comment>
<dbReference type="EC" id="3.5.1.1" evidence="2"/>
<feature type="transmembrane region" description="Helical" evidence="10">
    <location>
        <begin position="804"/>
        <end position="829"/>
    </location>
</feature>
<dbReference type="Gene3D" id="3.40.50.1170">
    <property type="entry name" value="L-asparaginase, N-terminal domain"/>
    <property type="match status" value="1"/>
</dbReference>
<feature type="domain" description="L-asparaginase N-terminal" evidence="11">
    <location>
        <begin position="10"/>
        <end position="201"/>
    </location>
</feature>
<dbReference type="SMART" id="SM00870">
    <property type="entry name" value="Asparaginase"/>
    <property type="match status" value="1"/>
</dbReference>
<comment type="subcellular location">
    <subcellularLocation>
        <location evidence="1">Membrane</location>
        <topology evidence="1">Multi-pass membrane protein</topology>
    </subcellularLocation>
</comment>
<evidence type="ECO:0000256" key="10">
    <source>
        <dbReference type="SAM" id="Phobius"/>
    </source>
</evidence>
<dbReference type="SUPFAM" id="SSF53774">
    <property type="entry name" value="Glutaminase/Asparaginase"/>
    <property type="match status" value="1"/>
</dbReference>
<dbReference type="InterPro" id="IPR027474">
    <property type="entry name" value="L-asparaginase_N"/>
</dbReference>
<dbReference type="InterPro" id="IPR006603">
    <property type="entry name" value="PQ-loop_rpt"/>
</dbReference>
<evidence type="ECO:0000259" key="11">
    <source>
        <dbReference type="Pfam" id="PF00710"/>
    </source>
</evidence>
<dbReference type="InterPro" id="IPR036152">
    <property type="entry name" value="Asp/glu_Ase-like_sf"/>
</dbReference>
<keyword evidence="13" id="KW-1185">Reference proteome</keyword>
<evidence type="ECO:0000256" key="7">
    <source>
        <dbReference type="ARBA" id="ARBA00023136"/>
    </source>
</evidence>
<dbReference type="InterPro" id="IPR037152">
    <property type="entry name" value="L-asparaginase_N_sf"/>
</dbReference>
<evidence type="ECO:0000256" key="1">
    <source>
        <dbReference type="ARBA" id="ARBA00004141"/>
    </source>
</evidence>
<evidence type="ECO:0000256" key="2">
    <source>
        <dbReference type="ARBA" id="ARBA00012920"/>
    </source>
</evidence>
<dbReference type="Proteomes" id="UP000242875">
    <property type="component" value="Unassembled WGS sequence"/>
</dbReference>
<dbReference type="InterPro" id="IPR027473">
    <property type="entry name" value="L-asparaginase_C"/>
</dbReference>
<gene>
    <name evidence="12" type="ORF">BZG36_00255</name>
</gene>
<evidence type="ECO:0000256" key="8">
    <source>
        <dbReference type="ARBA" id="ARBA00038475"/>
    </source>
</evidence>
<keyword evidence="3" id="KW-0813">Transport</keyword>
<keyword evidence="4 10" id="KW-0812">Transmembrane</keyword>
<dbReference type="GO" id="GO:0004067">
    <property type="term" value="F:asparaginase activity"/>
    <property type="evidence" value="ECO:0007669"/>
    <property type="project" value="UniProtKB-UniRule"/>
</dbReference>
<dbReference type="Gene3D" id="1.20.1280.290">
    <property type="match status" value="2"/>
</dbReference>
<dbReference type="PANTHER" id="PTHR12226:SF2">
    <property type="entry name" value="MANNOSE-P-DOLICHOL UTILIZATION DEFECT 1 PROTEIN"/>
    <property type="match status" value="1"/>
</dbReference>
<keyword evidence="7 10" id="KW-0472">Membrane</keyword>
<dbReference type="PANTHER" id="PTHR12226">
    <property type="entry name" value="MANNOSE-P-DOLICHOL UTILIZATION DEFECT 1 LEC35 -RELATED"/>
    <property type="match status" value="1"/>
</dbReference>
<dbReference type="GO" id="GO:0016020">
    <property type="term" value="C:membrane"/>
    <property type="evidence" value="ECO:0007669"/>
    <property type="project" value="UniProtKB-SubCell"/>
</dbReference>
<dbReference type="PIRSF" id="PIRSF001220">
    <property type="entry name" value="L-ASNase_gatD"/>
    <property type="match status" value="1"/>
</dbReference>
<evidence type="ECO:0000256" key="6">
    <source>
        <dbReference type="ARBA" id="ARBA00022989"/>
    </source>
</evidence>
<dbReference type="Pfam" id="PF00710">
    <property type="entry name" value="Asparaginase"/>
    <property type="match status" value="1"/>
</dbReference>
<dbReference type="Pfam" id="PF10306">
    <property type="entry name" value="FLILHELTA"/>
    <property type="match status" value="1"/>
</dbReference>
<feature type="transmembrane region" description="Helical" evidence="10">
    <location>
        <begin position="490"/>
        <end position="511"/>
    </location>
</feature>
<dbReference type="EMBL" id="MVBO01000001">
    <property type="protein sequence ID" value="OZJ06896.1"/>
    <property type="molecule type" value="Genomic_DNA"/>
</dbReference>
<dbReference type="SMART" id="SM00679">
    <property type="entry name" value="CTNS"/>
    <property type="match status" value="2"/>
</dbReference>
<name>A0A261Y8D5_9FUNG</name>
<evidence type="ECO:0000256" key="3">
    <source>
        <dbReference type="ARBA" id="ARBA00022448"/>
    </source>
</evidence>
<keyword evidence="6 10" id="KW-1133">Transmembrane helix</keyword>
<evidence type="ECO:0000313" key="12">
    <source>
        <dbReference type="EMBL" id="OZJ06896.1"/>
    </source>
</evidence>
<protein>
    <recommendedName>
        <fullName evidence="2">asparaginase</fullName>
        <ecNumber evidence="2">3.5.1.1</ecNumber>
    </recommendedName>
</protein>
<dbReference type="AlphaFoldDB" id="A0A261Y8D5"/>
<dbReference type="InterPro" id="IPR006034">
    <property type="entry name" value="Asparaginase/glutaminase-like"/>
</dbReference>
<feature type="transmembrane region" description="Helical" evidence="10">
    <location>
        <begin position="632"/>
        <end position="650"/>
    </location>
</feature>
<dbReference type="OrthoDB" id="5580261at2759"/>
<dbReference type="Pfam" id="PF04193">
    <property type="entry name" value="PQ-loop"/>
    <property type="match status" value="2"/>
</dbReference>
<dbReference type="PROSITE" id="PS51732">
    <property type="entry name" value="ASN_GLN_ASE_3"/>
    <property type="match status" value="1"/>
</dbReference>
<dbReference type="PIRSF" id="PIRSF500176">
    <property type="entry name" value="L_ASNase"/>
    <property type="match status" value="1"/>
</dbReference>
<reference evidence="12 13" key="1">
    <citation type="journal article" date="2017" name="Mycologia">
        <title>Bifiguratus adelaidae, gen. et sp. nov., a new member of Mucoromycotina in endophytic and soil-dwelling habitats.</title>
        <authorList>
            <person name="Torres-Cruz T.J."/>
            <person name="Billingsley Tobias T.L."/>
            <person name="Almatruk M."/>
            <person name="Hesse C."/>
            <person name="Kuske C.R."/>
            <person name="Desiro A."/>
            <person name="Benucci G.M."/>
            <person name="Bonito G."/>
            <person name="Stajich J.E."/>
            <person name="Dunlap C."/>
            <person name="Arnold A.E."/>
            <person name="Porras-Alfaro A."/>
        </authorList>
    </citation>
    <scope>NUCLEOTIDE SEQUENCE [LARGE SCALE GENOMIC DNA]</scope>
    <source>
        <strain evidence="12 13">AZ0501</strain>
    </source>
</reference>
<dbReference type="GO" id="GO:0009066">
    <property type="term" value="P:aspartate family amino acid metabolic process"/>
    <property type="evidence" value="ECO:0007669"/>
    <property type="project" value="UniProtKB-ARBA"/>
</dbReference>
<dbReference type="InterPro" id="IPR016817">
    <property type="entry name" value="MannP-dilichol_defect-1"/>
</dbReference>